<reference evidence="6" key="1">
    <citation type="submission" date="2020-03" db="EMBL/GenBank/DDBJ databases">
        <title>Solimonas marina sp. nov., isolated from deep seawater of the Pacific Ocean.</title>
        <authorList>
            <person name="Liu X."/>
            <person name="Lai Q."/>
            <person name="Sun F."/>
            <person name="Gai Y."/>
            <person name="Li G."/>
            <person name="Shao Z."/>
        </authorList>
    </citation>
    <scope>NUCLEOTIDE SEQUENCE</scope>
    <source>
        <strain evidence="6">C16B3</strain>
    </source>
</reference>
<evidence type="ECO:0000256" key="2">
    <source>
        <dbReference type="ARBA" id="ARBA00022737"/>
    </source>
</evidence>
<dbReference type="Gene3D" id="2.130.10.10">
    <property type="entry name" value="YVTN repeat-like/Quinoprotein amine dehydrogenase"/>
    <property type="match status" value="4"/>
</dbReference>
<dbReference type="PRINTS" id="PR00320">
    <property type="entry name" value="GPROTEINBRPT"/>
</dbReference>
<dbReference type="Pfam" id="PF00400">
    <property type="entry name" value="WD40"/>
    <property type="match status" value="4"/>
</dbReference>
<keyword evidence="7" id="KW-1185">Reference proteome</keyword>
<dbReference type="Pfam" id="PF13360">
    <property type="entry name" value="PQQ_2"/>
    <property type="match status" value="1"/>
</dbReference>
<dbReference type="SMART" id="SM00320">
    <property type="entry name" value="WD40"/>
    <property type="match status" value="8"/>
</dbReference>
<dbReference type="InterPro" id="IPR019775">
    <property type="entry name" value="WD40_repeat_CS"/>
</dbReference>
<dbReference type="PROSITE" id="PS00678">
    <property type="entry name" value="WD_REPEATS_1"/>
    <property type="match status" value="2"/>
</dbReference>
<feature type="repeat" description="WD" evidence="3">
    <location>
        <begin position="569"/>
        <end position="602"/>
    </location>
</feature>
<dbReference type="AlphaFoldDB" id="A0A970B9R7"/>
<evidence type="ECO:0000256" key="1">
    <source>
        <dbReference type="ARBA" id="ARBA00022574"/>
    </source>
</evidence>
<evidence type="ECO:0000313" key="7">
    <source>
        <dbReference type="Proteomes" id="UP000653472"/>
    </source>
</evidence>
<organism evidence="6 7">
    <name type="scientific">Solimonas marina</name>
    <dbReference type="NCBI Taxonomy" id="2714601"/>
    <lineage>
        <taxon>Bacteria</taxon>
        <taxon>Pseudomonadati</taxon>
        <taxon>Pseudomonadota</taxon>
        <taxon>Gammaproteobacteria</taxon>
        <taxon>Nevskiales</taxon>
        <taxon>Nevskiaceae</taxon>
        <taxon>Solimonas</taxon>
    </lineage>
</organism>
<comment type="caution">
    <text evidence="6">The sequence shown here is derived from an EMBL/GenBank/DDBJ whole genome shotgun (WGS) entry which is preliminary data.</text>
</comment>
<dbReference type="Pfam" id="PF13676">
    <property type="entry name" value="TIR_2"/>
    <property type="match status" value="1"/>
</dbReference>
<dbReference type="InterPro" id="IPR020472">
    <property type="entry name" value="WD40_PAC1"/>
</dbReference>
<dbReference type="RefSeq" id="WP_168148963.1">
    <property type="nucleotide sequence ID" value="NZ_JAAVXB010000009.1"/>
</dbReference>
<dbReference type="Gene3D" id="3.40.50.10140">
    <property type="entry name" value="Toll/interleukin-1 receptor homology (TIR) domain"/>
    <property type="match status" value="1"/>
</dbReference>
<dbReference type="PROSITE" id="PS50082">
    <property type="entry name" value="WD_REPEATS_2"/>
    <property type="match status" value="4"/>
</dbReference>
<accession>A0A970B9R7</accession>
<dbReference type="EMBL" id="JAAVXB010000009">
    <property type="protein sequence ID" value="NKF23634.1"/>
    <property type="molecule type" value="Genomic_DNA"/>
</dbReference>
<dbReference type="InterPro" id="IPR011047">
    <property type="entry name" value="Quinoprotein_ADH-like_sf"/>
</dbReference>
<dbReference type="GO" id="GO:0007165">
    <property type="term" value="P:signal transduction"/>
    <property type="evidence" value="ECO:0007669"/>
    <property type="project" value="InterPro"/>
</dbReference>
<dbReference type="PANTHER" id="PTHR19848">
    <property type="entry name" value="WD40 REPEAT PROTEIN"/>
    <property type="match status" value="1"/>
</dbReference>
<feature type="repeat" description="WD" evidence="3">
    <location>
        <begin position="447"/>
        <end position="488"/>
    </location>
</feature>
<dbReference type="InterPro" id="IPR001680">
    <property type="entry name" value="WD40_rpt"/>
</dbReference>
<keyword evidence="2" id="KW-0677">Repeat</keyword>
<dbReference type="PANTHER" id="PTHR19848:SF8">
    <property type="entry name" value="F-BOX AND WD REPEAT DOMAIN CONTAINING 7"/>
    <property type="match status" value="1"/>
</dbReference>
<evidence type="ECO:0000259" key="5">
    <source>
        <dbReference type="Pfam" id="PF13676"/>
    </source>
</evidence>
<dbReference type="InterPro" id="IPR000157">
    <property type="entry name" value="TIR_dom"/>
</dbReference>
<feature type="domain" description="Pyrrolo-quinoline quinone repeat" evidence="4">
    <location>
        <begin position="711"/>
        <end position="827"/>
    </location>
</feature>
<proteinExistence type="predicted"/>
<name>A0A970B9R7_9GAMM</name>
<feature type="domain" description="TIR" evidence="5">
    <location>
        <begin position="10"/>
        <end position="133"/>
    </location>
</feature>
<sequence>MQESYRYWAFISYSHHDRGWARWLHRRLESYRVPRRLVGRTHAAGEVPRRLYPIFRDRDELPSSADLGGVVQQALRESRYLIVICSARSARSRWVNEEVESFKKLGREERILCLRIDDDTAFAPALLQHFDANGQPSGRWIEPLAADATPAADGRDGAALKLVAGLIGVGYDELRRRERRRSLLRQAVYATATAALVAACAFGWQWQQGEKRAALAAQALRVRIDRFYDAGRSELLAHNEARAAVYLNEVRRLGIDTPALRYMLARALQIVDAQQLRIDMGQTVVRTDISPDGRQVFGIGTDRVLHAYDAASGAPQFSIDLGAMPTFDAGYGHGGRVIWVDYRLADDKHRLLRLFAANDGRLLARFAVNADTDGVGINPLNDDETQVATVTPDGAVRLAELGGDTRRIAGVFAKTAFCHDGRSLLTARADGVIELRDAASTAVRHRYDGLHGRPTTLASTPGCTLIAAGTADGEVRVWDAASGRVRMSSGHRAHISSLVFSNDGTRMLSVSPVAAGVWDMRSGALIYAVRLRGGSNGFQMHADGGEVGQLLGGRLVISDVVSGEVLYTLDGHQGSPNMFAFSEQGDELVSGGSDGALLIWKLPQRPHAQLGGVAPPLAPPTAISRDSRQLFAGTQSGGTLYAREPLRPVHRFGAELGPLASASFSADGQWIAMGARDGRIDVARTDGQEPVLHLSRPVRATALHFDPGARHLSADLADDGIAAWDLTRGDESLSLPAGSAHITAMSPTAPLLAVGFHDGVVRARDLAAGRWRWSTTLPIDRDSDRMITVLSFSADGRRLLATAKRAQAFVLDVDSGRILYQTRDPASAYFIYGALNADGSKALLSDWANLAYLWWPGSGHWLTLSGHTSPVETVSLTPDASLALTGSEDGAIRLWDAENGELLDAFSAHQALIQWGAAMFTPDGSAVLSSGRDGAARLWPLPRLTRDVAAVARDLRCRAPWRISGDSLTPSSTDPHACVAEHPERAIKNGD</sequence>
<evidence type="ECO:0000259" key="4">
    <source>
        <dbReference type="Pfam" id="PF13360"/>
    </source>
</evidence>
<evidence type="ECO:0000256" key="3">
    <source>
        <dbReference type="PROSITE-ProRule" id="PRU00221"/>
    </source>
</evidence>
<keyword evidence="1 3" id="KW-0853">WD repeat</keyword>
<dbReference type="InterPro" id="IPR015943">
    <property type="entry name" value="WD40/YVTN_repeat-like_dom_sf"/>
</dbReference>
<evidence type="ECO:0000313" key="6">
    <source>
        <dbReference type="EMBL" id="NKF23634.1"/>
    </source>
</evidence>
<dbReference type="SUPFAM" id="SSF52200">
    <property type="entry name" value="Toll/Interleukin receptor TIR domain"/>
    <property type="match status" value="1"/>
</dbReference>
<feature type="repeat" description="WD" evidence="3">
    <location>
        <begin position="920"/>
        <end position="939"/>
    </location>
</feature>
<dbReference type="InterPro" id="IPR002372">
    <property type="entry name" value="PQQ_rpt_dom"/>
</dbReference>
<dbReference type="SUPFAM" id="SSF50998">
    <property type="entry name" value="Quinoprotein alcohol dehydrogenase-like"/>
    <property type="match status" value="1"/>
</dbReference>
<feature type="repeat" description="WD" evidence="3">
    <location>
        <begin position="864"/>
        <end position="905"/>
    </location>
</feature>
<dbReference type="InterPro" id="IPR035897">
    <property type="entry name" value="Toll_tir_struct_dom_sf"/>
</dbReference>
<protein>
    <submittedName>
        <fullName evidence="6">TIR domain-containing protein</fullName>
    </submittedName>
</protein>
<dbReference type="Proteomes" id="UP000653472">
    <property type="component" value="Unassembled WGS sequence"/>
</dbReference>
<dbReference type="PROSITE" id="PS50294">
    <property type="entry name" value="WD_REPEATS_REGION"/>
    <property type="match status" value="2"/>
</dbReference>
<gene>
    <name evidence="6" type="ORF">G7Y82_15055</name>
</gene>